<reference evidence="1" key="1">
    <citation type="submission" date="2020-07" db="EMBL/GenBank/DDBJ databases">
        <title>Koleobacter methoxysyntrophicus gen. nov., sp. nov., a novel anaerobic bacterium isolated from deep subsurface oil field and proposal of Koleobacterales ord. nov. in the phylum Firmicutes.</title>
        <authorList>
            <person name="Sakamoto S."/>
            <person name="Tamaki H."/>
        </authorList>
    </citation>
    <scope>NUCLEOTIDE SEQUENCE</scope>
    <source>
        <strain evidence="1">NRmbB1</strain>
    </source>
</reference>
<gene>
    <name evidence="1" type="ORF">H0A61_01102</name>
</gene>
<sequence>MAAYRTIVTAQIEHSYLEQLKEYSEVIVAGKM</sequence>
<evidence type="ECO:0000313" key="1">
    <source>
        <dbReference type="EMBL" id="QSQ08757.1"/>
    </source>
</evidence>
<dbReference type="Proteomes" id="UP000662904">
    <property type="component" value="Chromosome"/>
</dbReference>
<organism evidence="1 2">
    <name type="scientific">Koleobacter methoxysyntrophicus</name>
    <dbReference type="NCBI Taxonomy" id="2751313"/>
    <lineage>
        <taxon>Bacteria</taxon>
        <taxon>Bacillati</taxon>
        <taxon>Bacillota</taxon>
        <taxon>Clostridia</taxon>
        <taxon>Koleobacterales</taxon>
        <taxon>Koleobacteraceae</taxon>
        <taxon>Koleobacter</taxon>
    </lineage>
</organism>
<protein>
    <submittedName>
        <fullName evidence="1">Uncharacterized protein</fullName>
    </submittedName>
</protein>
<dbReference type="KEGG" id="kme:H0A61_01102"/>
<evidence type="ECO:0000313" key="2">
    <source>
        <dbReference type="Proteomes" id="UP000662904"/>
    </source>
</evidence>
<accession>A0A8A0RMS8</accession>
<dbReference type="AlphaFoldDB" id="A0A8A0RMS8"/>
<proteinExistence type="predicted"/>
<dbReference type="EMBL" id="CP059066">
    <property type="protein sequence ID" value="QSQ08757.1"/>
    <property type="molecule type" value="Genomic_DNA"/>
</dbReference>
<name>A0A8A0RMS8_9FIRM</name>
<keyword evidence="2" id="KW-1185">Reference proteome</keyword>